<sequence length="325" mass="35873">MHYFVTGATGLLGSHVVHQLVDDGHDVTGLTRSRSNAAHLPDETTIVEGDITHKESMREAMVGVDGVFHIAGWAYIGPGPDNVETAERINVEGTRNVLELVDELGIDKAVYTSTVGLYSDAETGVVDESYRPTPPPSVYLRTKWEAHYEVAKPMMEEGLPLVVVLPGNIFGRWDKPYGTTRGILRGYLEGELPMVPQDWAFPYEYAEDTARSHIRAMERGGPGEEYIIAGESRTLAELFDTAESITGIPAPRTAPQGLFSVFASGMRVVERVATPPEGFEPETLEFLSGNSVRVDNSKAKRELGIDHRPLADGLRRYFEWERAQS</sequence>
<dbReference type="PANTHER" id="PTHR48079:SF6">
    <property type="entry name" value="NAD(P)-BINDING DOMAIN-CONTAINING PROTEIN-RELATED"/>
    <property type="match status" value="1"/>
</dbReference>
<dbReference type="InterPro" id="IPR036291">
    <property type="entry name" value="NAD(P)-bd_dom_sf"/>
</dbReference>
<dbReference type="RefSeq" id="WP_256396193.1">
    <property type="nucleotide sequence ID" value="NZ_JANHDJ010000003.1"/>
</dbReference>
<accession>A0ABD6DD24</accession>
<keyword evidence="3" id="KW-1185">Reference proteome</keyword>
<dbReference type="EMBL" id="JBHUDM010000003">
    <property type="protein sequence ID" value="MFD1642796.1"/>
    <property type="molecule type" value="Genomic_DNA"/>
</dbReference>
<dbReference type="InterPro" id="IPR001509">
    <property type="entry name" value="Epimerase_deHydtase"/>
</dbReference>
<evidence type="ECO:0000313" key="2">
    <source>
        <dbReference type="EMBL" id="MFD1642796.1"/>
    </source>
</evidence>
<feature type="domain" description="NAD-dependent epimerase/dehydratase" evidence="1">
    <location>
        <begin position="4"/>
        <end position="229"/>
    </location>
</feature>
<dbReference type="SUPFAM" id="SSF51735">
    <property type="entry name" value="NAD(P)-binding Rossmann-fold domains"/>
    <property type="match status" value="1"/>
</dbReference>
<dbReference type="Gene3D" id="3.40.50.720">
    <property type="entry name" value="NAD(P)-binding Rossmann-like Domain"/>
    <property type="match status" value="1"/>
</dbReference>
<dbReference type="PANTHER" id="PTHR48079">
    <property type="entry name" value="PROTEIN YEEZ"/>
    <property type="match status" value="1"/>
</dbReference>
<evidence type="ECO:0000259" key="1">
    <source>
        <dbReference type="Pfam" id="PF01370"/>
    </source>
</evidence>
<comment type="caution">
    <text evidence="2">The sequence shown here is derived from an EMBL/GenBank/DDBJ whole genome shotgun (WGS) entry which is preliminary data.</text>
</comment>
<name>A0ABD6DD24_9EURY</name>
<dbReference type="Pfam" id="PF01370">
    <property type="entry name" value="Epimerase"/>
    <property type="match status" value="1"/>
</dbReference>
<gene>
    <name evidence="2" type="ORF">ACFSBW_13010</name>
</gene>
<dbReference type="Proteomes" id="UP001597052">
    <property type="component" value="Unassembled WGS sequence"/>
</dbReference>
<organism evidence="2 3">
    <name type="scientific">Halohasta litorea</name>
    <dbReference type="NCBI Taxonomy" id="869891"/>
    <lineage>
        <taxon>Archaea</taxon>
        <taxon>Methanobacteriati</taxon>
        <taxon>Methanobacteriota</taxon>
        <taxon>Stenosarchaea group</taxon>
        <taxon>Halobacteria</taxon>
        <taxon>Halobacteriales</taxon>
        <taxon>Haloferacaceae</taxon>
        <taxon>Halohasta</taxon>
    </lineage>
</organism>
<dbReference type="AlphaFoldDB" id="A0ABD6DD24"/>
<proteinExistence type="predicted"/>
<reference evidence="2 3" key="1">
    <citation type="journal article" date="2019" name="Int. J. Syst. Evol. Microbiol.">
        <title>The Global Catalogue of Microorganisms (GCM) 10K type strain sequencing project: providing services to taxonomists for standard genome sequencing and annotation.</title>
        <authorList>
            <consortium name="The Broad Institute Genomics Platform"/>
            <consortium name="The Broad Institute Genome Sequencing Center for Infectious Disease"/>
            <person name="Wu L."/>
            <person name="Ma J."/>
        </authorList>
    </citation>
    <scope>NUCLEOTIDE SEQUENCE [LARGE SCALE GENOMIC DNA]</scope>
    <source>
        <strain evidence="2 3">CGMCC 1.10593</strain>
    </source>
</reference>
<protein>
    <submittedName>
        <fullName evidence="2">NAD-dependent epimerase/dehydratase family protein</fullName>
    </submittedName>
</protein>
<dbReference type="InterPro" id="IPR051783">
    <property type="entry name" value="NAD(P)-dependent_oxidoreduct"/>
</dbReference>
<evidence type="ECO:0000313" key="3">
    <source>
        <dbReference type="Proteomes" id="UP001597052"/>
    </source>
</evidence>